<organism evidence="2 3">
    <name type="scientific">Rosa chinensis</name>
    <name type="common">China rose</name>
    <dbReference type="NCBI Taxonomy" id="74649"/>
    <lineage>
        <taxon>Eukaryota</taxon>
        <taxon>Viridiplantae</taxon>
        <taxon>Streptophyta</taxon>
        <taxon>Embryophyta</taxon>
        <taxon>Tracheophyta</taxon>
        <taxon>Spermatophyta</taxon>
        <taxon>Magnoliopsida</taxon>
        <taxon>eudicotyledons</taxon>
        <taxon>Gunneridae</taxon>
        <taxon>Pentapetalae</taxon>
        <taxon>rosids</taxon>
        <taxon>fabids</taxon>
        <taxon>Rosales</taxon>
        <taxon>Rosaceae</taxon>
        <taxon>Rosoideae</taxon>
        <taxon>Rosoideae incertae sedis</taxon>
        <taxon>Rosa</taxon>
    </lineage>
</organism>
<name>A0A2P6SLW7_ROSCH</name>
<gene>
    <name evidence="2" type="ORF">RchiOBHm_Chr1g0372651</name>
</gene>
<dbReference type="Gramene" id="PRQ59662">
    <property type="protein sequence ID" value="PRQ59662"/>
    <property type="gene ID" value="RchiOBHm_Chr1g0372651"/>
</dbReference>
<dbReference type="InterPro" id="IPR050620">
    <property type="entry name" value="Thioredoxin_H-type-like"/>
</dbReference>
<dbReference type="PROSITE" id="PS51352">
    <property type="entry name" value="THIOREDOXIN_2"/>
    <property type="match status" value="1"/>
</dbReference>
<evidence type="ECO:0000313" key="2">
    <source>
        <dbReference type="EMBL" id="PRQ59662.1"/>
    </source>
</evidence>
<keyword evidence="2" id="KW-0560">Oxidoreductase</keyword>
<dbReference type="OMA" id="CTRIPCC"/>
<evidence type="ECO:0000313" key="3">
    <source>
        <dbReference type="Proteomes" id="UP000238479"/>
    </source>
</evidence>
<dbReference type="PANTHER" id="PTHR10438">
    <property type="entry name" value="THIOREDOXIN"/>
    <property type="match status" value="1"/>
</dbReference>
<dbReference type="CDD" id="cd02947">
    <property type="entry name" value="TRX_family"/>
    <property type="match status" value="1"/>
</dbReference>
<dbReference type="GO" id="GO:0016656">
    <property type="term" value="F:monodehydroascorbate reductase (NADH) activity"/>
    <property type="evidence" value="ECO:0007669"/>
    <property type="project" value="UniProtKB-EC"/>
</dbReference>
<protein>
    <submittedName>
        <fullName evidence="2">Putative monodehydroascorbate reductase (NADH)</fullName>
        <ecNumber evidence="2">1.6.5.4</ecNumber>
    </submittedName>
</protein>
<dbReference type="AlphaFoldDB" id="A0A2P6SLW7"/>
<dbReference type="InterPro" id="IPR036249">
    <property type="entry name" value="Thioredoxin-like_sf"/>
</dbReference>
<dbReference type="SUPFAM" id="SSF52833">
    <property type="entry name" value="Thioredoxin-like"/>
    <property type="match status" value="1"/>
</dbReference>
<dbReference type="STRING" id="74649.A0A2P6SLW7"/>
<accession>A0A2P6SLW7</accession>
<keyword evidence="3" id="KW-1185">Reference proteome</keyword>
<proteinExistence type="predicted"/>
<feature type="domain" description="Thioredoxin" evidence="1">
    <location>
        <begin position="20"/>
        <end position="135"/>
    </location>
</feature>
<dbReference type="Gene3D" id="3.40.30.10">
    <property type="entry name" value="Glutaredoxin"/>
    <property type="match status" value="1"/>
</dbReference>
<reference evidence="2 3" key="1">
    <citation type="journal article" date="2018" name="Nat. Genet.">
        <title>The Rosa genome provides new insights in the design of modern roses.</title>
        <authorList>
            <person name="Bendahmane M."/>
        </authorList>
    </citation>
    <scope>NUCLEOTIDE SEQUENCE [LARGE SCALE GENOMIC DNA]</scope>
    <source>
        <strain evidence="3">cv. Old Blush</strain>
    </source>
</reference>
<dbReference type="EC" id="1.6.5.4" evidence="2"/>
<dbReference type="Proteomes" id="UP000238479">
    <property type="component" value="Chromosome 1"/>
</dbReference>
<dbReference type="EMBL" id="PDCK01000039">
    <property type="protein sequence ID" value="PRQ59662.1"/>
    <property type="molecule type" value="Genomic_DNA"/>
</dbReference>
<dbReference type="InterPro" id="IPR013766">
    <property type="entry name" value="Thioredoxin_domain"/>
</dbReference>
<comment type="caution">
    <text evidence="2">The sequence shown here is derived from an EMBL/GenBank/DDBJ whole genome shotgun (WGS) entry which is preliminary data.</text>
</comment>
<dbReference type="PANTHER" id="PTHR10438:SF394">
    <property type="entry name" value="THIOREDOXIN-LIKE PROTEIN CXXS2-RELATED"/>
    <property type="match status" value="1"/>
</dbReference>
<evidence type="ECO:0000259" key="1">
    <source>
        <dbReference type="PROSITE" id="PS51352"/>
    </source>
</evidence>
<dbReference type="Pfam" id="PF00085">
    <property type="entry name" value="Thioredoxin"/>
    <property type="match status" value="1"/>
</dbReference>
<sequence length="142" mass="15261">MGACCSSCMFCGHNGDEGQHDVHEAGGNVHFIKTMDGWEAKLSEAIEEDKLVVANFGASWCNPSKSIAAAYSELAAKHPSILFLTLDVDDLAELSTSWDIKATPTFVFLKNGRQVDTLVGGNKQELQKKIAAVAQLVTMSSN</sequence>